<dbReference type="InterPro" id="IPR002492">
    <property type="entry name" value="Transposase_Tc1-like"/>
</dbReference>
<dbReference type="Proteomes" id="UP000472260">
    <property type="component" value="Unassembled WGS sequence"/>
</dbReference>
<organism evidence="2 3">
    <name type="scientific">Sinocyclocheilus anshuiensis</name>
    <dbReference type="NCBI Taxonomy" id="1608454"/>
    <lineage>
        <taxon>Eukaryota</taxon>
        <taxon>Metazoa</taxon>
        <taxon>Chordata</taxon>
        <taxon>Craniata</taxon>
        <taxon>Vertebrata</taxon>
        <taxon>Euteleostomi</taxon>
        <taxon>Actinopterygii</taxon>
        <taxon>Neopterygii</taxon>
        <taxon>Teleostei</taxon>
        <taxon>Ostariophysi</taxon>
        <taxon>Cypriniformes</taxon>
        <taxon>Cyprinidae</taxon>
        <taxon>Cyprininae</taxon>
        <taxon>Sinocyclocheilus</taxon>
    </lineage>
</organism>
<reference evidence="2" key="1">
    <citation type="submission" date="2025-08" db="UniProtKB">
        <authorList>
            <consortium name="Ensembl"/>
        </authorList>
    </citation>
    <scope>IDENTIFICATION</scope>
</reference>
<dbReference type="Ensembl" id="ENSSANT00000023317.1">
    <property type="protein sequence ID" value="ENSSANP00000021874.1"/>
    <property type="gene ID" value="ENSSANG00000011334.1"/>
</dbReference>
<accession>A0A671LN17</accession>
<dbReference type="Gene3D" id="3.30.420.10">
    <property type="entry name" value="Ribonuclease H-like superfamily/Ribonuclease H"/>
    <property type="match status" value="1"/>
</dbReference>
<name>A0A671LN17_9TELE</name>
<dbReference type="GO" id="GO:0003677">
    <property type="term" value="F:DNA binding"/>
    <property type="evidence" value="ECO:0007669"/>
    <property type="project" value="InterPro"/>
</dbReference>
<dbReference type="AlphaFoldDB" id="A0A671LN17"/>
<evidence type="ECO:0000259" key="1">
    <source>
        <dbReference type="Pfam" id="PF01498"/>
    </source>
</evidence>
<dbReference type="GO" id="GO:0006313">
    <property type="term" value="P:DNA transposition"/>
    <property type="evidence" value="ECO:0007669"/>
    <property type="project" value="InterPro"/>
</dbReference>
<dbReference type="InterPro" id="IPR036397">
    <property type="entry name" value="RNaseH_sf"/>
</dbReference>
<evidence type="ECO:0000313" key="3">
    <source>
        <dbReference type="Proteomes" id="UP000472260"/>
    </source>
</evidence>
<protein>
    <recommendedName>
        <fullName evidence="1">Transposase Tc1-like domain-containing protein</fullName>
    </recommendedName>
</protein>
<reference evidence="2" key="2">
    <citation type="submission" date="2025-09" db="UniProtKB">
        <authorList>
            <consortium name="Ensembl"/>
        </authorList>
    </citation>
    <scope>IDENTIFICATION</scope>
</reference>
<evidence type="ECO:0000313" key="2">
    <source>
        <dbReference type="Ensembl" id="ENSSANP00000021874.1"/>
    </source>
</evidence>
<feature type="domain" description="Transposase Tc1-like" evidence="1">
    <location>
        <begin position="16"/>
        <end position="77"/>
    </location>
</feature>
<sequence>SRHRSGCPLATSHADDRFIVNSALRNRKINVRGTRVSRQTIRNCLPQHCLRARRPARVPDHTTRHRRHRLAWAREHLRWTRNQWASVLFSDDSRFTLSRNNGHQRSWRCQGERYAAAIVSLCLCMSNTGLISSSWMTMPQLIEVASSGNGCWRLGYLEWSGLHFLQT</sequence>
<dbReference type="GO" id="GO:0015074">
    <property type="term" value="P:DNA integration"/>
    <property type="evidence" value="ECO:0007669"/>
    <property type="project" value="InterPro"/>
</dbReference>
<dbReference type="Pfam" id="PF01498">
    <property type="entry name" value="HTH_Tnp_Tc3_2"/>
    <property type="match status" value="1"/>
</dbReference>
<proteinExistence type="predicted"/>
<keyword evidence="3" id="KW-1185">Reference proteome</keyword>